<evidence type="ECO:0000313" key="2">
    <source>
        <dbReference type="EMBL" id="NKS28039.1"/>
    </source>
</evidence>
<organism evidence="3 4">
    <name type="scientific">Rhodococcus hoagii</name>
    <name type="common">Corynebacterium equii</name>
    <dbReference type="NCBI Taxonomy" id="43767"/>
    <lineage>
        <taxon>Bacteria</taxon>
        <taxon>Bacillati</taxon>
        <taxon>Actinomycetota</taxon>
        <taxon>Actinomycetes</taxon>
        <taxon>Mycobacteriales</taxon>
        <taxon>Nocardiaceae</taxon>
        <taxon>Prescottella</taxon>
    </lineage>
</organism>
<dbReference type="InterPro" id="IPR022121">
    <property type="entry name" value="Peptidase_M73_camelysin"/>
</dbReference>
<protein>
    <submittedName>
        <fullName evidence="3">Uncharacterized protein</fullName>
    </submittedName>
</protein>
<keyword evidence="1" id="KW-0812">Transmembrane</keyword>
<proteinExistence type="predicted"/>
<dbReference type="EMBL" id="WUYZ01000009">
    <property type="protein sequence ID" value="NKS28397.1"/>
    <property type="molecule type" value="Genomic_DNA"/>
</dbReference>
<keyword evidence="1" id="KW-1133">Transmembrane helix</keyword>
<dbReference type="NCBIfam" id="TIGR04088">
    <property type="entry name" value="cognate_SipW"/>
    <property type="match status" value="1"/>
</dbReference>
<evidence type="ECO:0000313" key="4">
    <source>
        <dbReference type="Proteomes" id="UP000605618"/>
    </source>
</evidence>
<dbReference type="Proteomes" id="UP000605618">
    <property type="component" value="Unassembled WGS sequence"/>
</dbReference>
<evidence type="ECO:0000256" key="1">
    <source>
        <dbReference type="SAM" id="Phobius"/>
    </source>
</evidence>
<comment type="caution">
    <text evidence="3">The sequence shown here is derived from an EMBL/GenBank/DDBJ whole genome shotgun (WGS) entry which is preliminary data.</text>
</comment>
<feature type="transmembrane region" description="Helical" evidence="1">
    <location>
        <begin position="26"/>
        <end position="47"/>
    </location>
</feature>
<keyword evidence="1" id="KW-0472">Membrane</keyword>
<dbReference type="AlphaFoldDB" id="A0AAE4ZJH8"/>
<dbReference type="InterPro" id="IPR023833">
    <property type="entry name" value="Signal_pept_SipW-depend-type"/>
</dbReference>
<dbReference type="EMBL" id="WUYZ01000007">
    <property type="protein sequence ID" value="NKS28039.1"/>
    <property type="molecule type" value="Genomic_DNA"/>
</dbReference>
<dbReference type="Pfam" id="PF12389">
    <property type="entry name" value="Peptidase_M73"/>
    <property type="match status" value="1"/>
</dbReference>
<accession>A0AAE4ZJH8</accession>
<reference evidence="3" key="1">
    <citation type="journal article" date="2020" name="Environ. Microbiol.">
        <title>The novel and transferable erm(51) gene confers Macrolides, Lincosamides, and Streptogramins B (MLSB) resistance to clonal Rhodococcus equi in the environment.</title>
        <authorList>
            <person name="Huber L."/>
            <person name="Giguere S."/>
            <person name="Slovis N.M."/>
            <person name="Alvarez-Narvaez S."/>
            <person name="Hart K.A."/>
            <person name="Greiter M."/>
            <person name="Morris E.R.A."/>
            <person name="Cohen N.D."/>
        </authorList>
    </citation>
    <scope>NUCLEOTIDE SEQUENCE</scope>
    <source>
        <strain evidence="3">Lh_141_1</strain>
    </source>
</reference>
<gene>
    <name evidence="2" type="ORF">GS505_19930</name>
    <name evidence="3" type="ORF">GS505_21820</name>
</gene>
<evidence type="ECO:0000313" key="3">
    <source>
        <dbReference type="EMBL" id="NKS28397.1"/>
    </source>
</evidence>
<sequence>MSRDEHSQAPSTVDGRMRRALGGGRVRAALSLGIVLGLGTVGTMAAWSDTATATSGAFTLATIDLQLNNAPGSPTAYAFTSLNKSNMMPGDTVQATLPVQNKGSAAFTYTMAASAAGESALAPLMKVTVLESTCTTALAGPLGLSTTTPTPLITTGRSLEPTTGSETLCLRVSLDPAVTVAMQNKTLNVSFAFSATTA</sequence>
<name>A0AAE4ZJH8_RHOHA</name>